<name>A0A9Q8Z753_CURCL</name>
<evidence type="ECO:0000313" key="17">
    <source>
        <dbReference type="EMBL" id="USP77026.1"/>
    </source>
</evidence>
<evidence type="ECO:0000256" key="13">
    <source>
        <dbReference type="ARBA" id="ARBA00023128"/>
    </source>
</evidence>
<keyword evidence="13" id="KW-0496">Mitochondrion</keyword>
<dbReference type="SUPFAM" id="SSF50199">
    <property type="entry name" value="Staphylococcal nuclease"/>
    <property type="match status" value="1"/>
</dbReference>
<keyword evidence="14" id="KW-0472">Membrane</keyword>
<proteinExistence type="inferred from homology"/>
<dbReference type="GO" id="GO:0016020">
    <property type="term" value="C:membrane"/>
    <property type="evidence" value="ECO:0007669"/>
    <property type="project" value="UniProtKB-SubCell"/>
</dbReference>
<evidence type="ECO:0000256" key="9">
    <source>
        <dbReference type="ARBA" id="ARBA00022759"/>
    </source>
</evidence>
<comment type="similarity">
    <text evidence="3">Belongs to the LCL3 family.</text>
</comment>
<evidence type="ECO:0000256" key="15">
    <source>
        <dbReference type="SAM" id="MobiDB-lite"/>
    </source>
</evidence>
<evidence type="ECO:0000256" key="12">
    <source>
        <dbReference type="ARBA" id="ARBA00022989"/>
    </source>
</evidence>
<keyword evidence="6" id="KW-0812">Transmembrane</keyword>
<evidence type="ECO:0000256" key="7">
    <source>
        <dbReference type="ARBA" id="ARBA00022722"/>
    </source>
</evidence>
<sequence>MRWPWSGEDDDQKKSSVSSWAASIDLAGSWTEPRTLIPSLALTASMVAAVRFYKAYLRRIPTVNHIKPNYFRRKSIFGQVTSVGDADNFRLYHTPGGRIAGWGWLPWKRVPTKKEALAQQTLHIRIAGVDAPELAHWGREAQPFAKEAHDWLINYIHHRRVRAYIYRRDQYDRVVAQVHVRQWLLKKDVGLEMLKAGLATVYEAKSGAEFGGVEDQYRAAEKKARQNQVGMWAKPSLRQRLSGVQAKTLESPREYKARHSAADKAKKAG</sequence>
<evidence type="ECO:0000256" key="2">
    <source>
        <dbReference type="ARBA" id="ARBA00004173"/>
    </source>
</evidence>
<dbReference type="Gene3D" id="2.40.50.90">
    <property type="match status" value="1"/>
</dbReference>
<dbReference type="GO" id="GO:0005739">
    <property type="term" value="C:mitochondrion"/>
    <property type="evidence" value="ECO:0007669"/>
    <property type="project" value="UniProtKB-SubCell"/>
</dbReference>
<evidence type="ECO:0000256" key="14">
    <source>
        <dbReference type="ARBA" id="ARBA00023136"/>
    </source>
</evidence>
<keyword evidence="9" id="KW-0255">Endonuclease</keyword>
<keyword evidence="7" id="KW-0540">Nuclease</keyword>
<dbReference type="Pfam" id="PF00565">
    <property type="entry name" value="SNase"/>
    <property type="match status" value="1"/>
</dbReference>
<dbReference type="GO" id="GO:0004519">
    <property type="term" value="F:endonuclease activity"/>
    <property type="evidence" value="ECO:0007669"/>
    <property type="project" value="UniProtKB-KW"/>
</dbReference>
<dbReference type="PANTHER" id="PTHR12302">
    <property type="entry name" value="EBNA2 BINDING PROTEIN P100"/>
    <property type="match status" value="1"/>
</dbReference>
<keyword evidence="18" id="KW-1185">Reference proteome</keyword>
<evidence type="ECO:0000256" key="3">
    <source>
        <dbReference type="ARBA" id="ARBA00005435"/>
    </source>
</evidence>
<dbReference type="GO" id="GO:0046872">
    <property type="term" value="F:metal ion binding"/>
    <property type="evidence" value="ECO:0007669"/>
    <property type="project" value="UniProtKB-KW"/>
</dbReference>
<reference evidence="17" key="1">
    <citation type="submission" date="2021-12" db="EMBL/GenBank/DDBJ databases">
        <title>Curvularia clavata genome.</title>
        <authorList>
            <person name="Cao Y."/>
        </authorList>
    </citation>
    <scope>NUCLEOTIDE SEQUENCE</scope>
    <source>
        <strain evidence="17">Yc1106</strain>
    </source>
</reference>
<feature type="domain" description="TNase-like" evidence="16">
    <location>
        <begin position="74"/>
        <end position="234"/>
    </location>
</feature>
<dbReference type="Proteomes" id="UP001056012">
    <property type="component" value="Chromosome 3"/>
</dbReference>
<keyword evidence="8" id="KW-0479">Metal-binding</keyword>
<feature type="compositionally biased region" description="Basic and acidic residues" evidence="15">
    <location>
        <begin position="250"/>
        <end position="269"/>
    </location>
</feature>
<keyword evidence="11" id="KW-0106">Calcium</keyword>
<evidence type="ECO:0000256" key="4">
    <source>
        <dbReference type="ARBA" id="ARBA00013404"/>
    </source>
</evidence>
<evidence type="ECO:0000313" key="18">
    <source>
        <dbReference type="Proteomes" id="UP001056012"/>
    </source>
</evidence>
<keyword evidence="12" id="KW-1133">Transmembrane helix</keyword>
<evidence type="ECO:0000256" key="10">
    <source>
        <dbReference type="ARBA" id="ARBA00022801"/>
    </source>
</evidence>
<organism evidence="17 18">
    <name type="scientific">Curvularia clavata</name>
    <dbReference type="NCBI Taxonomy" id="95742"/>
    <lineage>
        <taxon>Eukaryota</taxon>
        <taxon>Fungi</taxon>
        <taxon>Dikarya</taxon>
        <taxon>Ascomycota</taxon>
        <taxon>Pezizomycotina</taxon>
        <taxon>Dothideomycetes</taxon>
        <taxon>Pleosporomycetidae</taxon>
        <taxon>Pleosporales</taxon>
        <taxon>Pleosporineae</taxon>
        <taxon>Pleosporaceae</taxon>
        <taxon>Curvularia</taxon>
    </lineage>
</organism>
<protein>
    <recommendedName>
        <fullName evidence="4">Probable endonuclease LCL3</fullName>
    </recommendedName>
    <alternativeName>
        <fullName evidence="5">Probable endonuclease lcl3</fullName>
    </alternativeName>
</protein>
<dbReference type="SMART" id="SM00318">
    <property type="entry name" value="SNc"/>
    <property type="match status" value="1"/>
</dbReference>
<feature type="region of interest" description="Disordered" evidence="15">
    <location>
        <begin position="248"/>
        <end position="269"/>
    </location>
</feature>
<dbReference type="VEuPathDB" id="FungiDB:yc1106_04300"/>
<comment type="subcellular location">
    <subcellularLocation>
        <location evidence="1">Membrane</location>
        <topology evidence="1">Single-pass membrane protein</topology>
    </subcellularLocation>
    <subcellularLocation>
        <location evidence="2">Mitochondrion</location>
    </subcellularLocation>
</comment>
<dbReference type="OrthoDB" id="430293at2759"/>
<dbReference type="AlphaFoldDB" id="A0A9Q8Z753"/>
<dbReference type="FunFam" id="2.40.50.90:FF:000029">
    <property type="entry name" value="Probable endonuclease lcl3"/>
    <property type="match status" value="1"/>
</dbReference>
<dbReference type="GO" id="GO:0016787">
    <property type="term" value="F:hydrolase activity"/>
    <property type="evidence" value="ECO:0007669"/>
    <property type="project" value="UniProtKB-KW"/>
</dbReference>
<dbReference type="InterPro" id="IPR016071">
    <property type="entry name" value="Staphylococal_nuclease_OB-fold"/>
</dbReference>
<evidence type="ECO:0000256" key="8">
    <source>
        <dbReference type="ARBA" id="ARBA00022723"/>
    </source>
</evidence>
<dbReference type="PANTHER" id="PTHR12302:SF3">
    <property type="entry name" value="SERINE_THREONINE-PROTEIN KINASE 31"/>
    <property type="match status" value="1"/>
</dbReference>
<dbReference type="InterPro" id="IPR035437">
    <property type="entry name" value="SNase_OB-fold_sf"/>
</dbReference>
<dbReference type="EMBL" id="CP089276">
    <property type="protein sequence ID" value="USP77026.1"/>
    <property type="molecule type" value="Genomic_DNA"/>
</dbReference>
<evidence type="ECO:0000256" key="11">
    <source>
        <dbReference type="ARBA" id="ARBA00022837"/>
    </source>
</evidence>
<evidence type="ECO:0000256" key="5">
    <source>
        <dbReference type="ARBA" id="ARBA00014651"/>
    </source>
</evidence>
<evidence type="ECO:0000256" key="6">
    <source>
        <dbReference type="ARBA" id="ARBA00022692"/>
    </source>
</evidence>
<evidence type="ECO:0000259" key="16">
    <source>
        <dbReference type="PROSITE" id="PS50830"/>
    </source>
</evidence>
<evidence type="ECO:0000256" key="1">
    <source>
        <dbReference type="ARBA" id="ARBA00004167"/>
    </source>
</evidence>
<keyword evidence="10" id="KW-0378">Hydrolase</keyword>
<gene>
    <name evidence="17" type="ORF">yc1106_04300</name>
</gene>
<accession>A0A9Q8Z753</accession>
<dbReference type="PROSITE" id="PS50830">
    <property type="entry name" value="TNASE_3"/>
    <property type="match status" value="1"/>
</dbReference>